<dbReference type="PROSITE" id="PS00284">
    <property type="entry name" value="SERPIN"/>
    <property type="match status" value="1"/>
</dbReference>
<evidence type="ECO:0000256" key="1">
    <source>
        <dbReference type="ARBA" id="ARBA00009500"/>
    </source>
</evidence>
<dbReference type="GO" id="GO:0005615">
    <property type="term" value="C:extracellular space"/>
    <property type="evidence" value="ECO:0007669"/>
    <property type="project" value="InterPro"/>
</dbReference>
<comment type="similarity">
    <text evidence="1 2">Belongs to the serpin family.</text>
</comment>
<dbReference type="Gene3D" id="2.30.39.10">
    <property type="entry name" value="Alpha-1-antitrypsin, domain 1"/>
    <property type="match status" value="1"/>
</dbReference>
<dbReference type="InterPro" id="IPR042185">
    <property type="entry name" value="Serpin_sf_2"/>
</dbReference>
<proteinExistence type="inferred from homology"/>
<evidence type="ECO:0000313" key="4">
    <source>
        <dbReference type="EMBL" id="CAI9106423.1"/>
    </source>
</evidence>
<keyword evidence="5" id="KW-1185">Reference proteome</keyword>
<dbReference type="PANTHER" id="PTHR11461">
    <property type="entry name" value="SERINE PROTEASE INHIBITOR, SERPIN"/>
    <property type="match status" value="1"/>
</dbReference>
<dbReference type="AlphaFoldDB" id="A0AAV1DHL9"/>
<accession>A0AAV1DHL9</accession>
<dbReference type="Pfam" id="PF00079">
    <property type="entry name" value="Serpin"/>
    <property type="match status" value="2"/>
</dbReference>
<dbReference type="InterPro" id="IPR023796">
    <property type="entry name" value="Serpin_dom"/>
</dbReference>
<protein>
    <submittedName>
        <fullName evidence="4">OLC1v1005576C1</fullName>
    </submittedName>
</protein>
<dbReference type="InterPro" id="IPR023795">
    <property type="entry name" value="Serpin_CS"/>
</dbReference>
<sequence>MILGKHKVENNVNSIFSPLTFHVVLGMMAAESNNPMRDGILSYLKSNSIDELNYVCSLFVNFILLDDSLTGGPILSTANGIWSNSPPHPDYPNILQSVYKAQFHLADFVNSVDKVTREVNEWVGNETKGLVNNILPHDIVDKYTRLILANALYFNGVWESKFNTSLTKERDFYLLNGEKIKAEFMTSKNDQRVSEYDGFKAMCFEYRHGNDRNRHFSMYIYLPNAVDGLSGLVDKISSDHEFLERHKTAYLPVQVDRFLIPKFNISFGFEATEILKNTGLIFPPPEPRVFHKEQKLLYTDDTPPPRPKKIVDFVADHPFVFFIKEEKSGVVLFMGSVLNPIV</sequence>
<name>A0AAV1DHL9_OLDCO</name>
<dbReference type="InterPro" id="IPR042178">
    <property type="entry name" value="Serpin_sf_1"/>
</dbReference>
<dbReference type="SUPFAM" id="SSF56574">
    <property type="entry name" value="Serpins"/>
    <property type="match status" value="1"/>
</dbReference>
<evidence type="ECO:0000313" key="5">
    <source>
        <dbReference type="Proteomes" id="UP001161247"/>
    </source>
</evidence>
<dbReference type="PANTHER" id="PTHR11461:SF211">
    <property type="entry name" value="GH10112P-RELATED"/>
    <property type="match status" value="1"/>
</dbReference>
<dbReference type="GO" id="GO:0004867">
    <property type="term" value="F:serine-type endopeptidase inhibitor activity"/>
    <property type="evidence" value="ECO:0007669"/>
    <property type="project" value="InterPro"/>
</dbReference>
<dbReference type="InterPro" id="IPR000215">
    <property type="entry name" value="Serpin_fam"/>
</dbReference>
<evidence type="ECO:0000259" key="3">
    <source>
        <dbReference type="SMART" id="SM00093"/>
    </source>
</evidence>
<dbReference type="Proteomes" id="UP001161247">
    <property type="component" value="Chromosome 5"/>
</dbReference>
<organism evidence="4 5">
    <name type="scientific">Oldenlandia corymbosa var. corymbosa</name>
    <dbReference type="NCBI Taxonomy" id="529605"/>
    <lineage>
        <taxon>Eukaryota</taxon>
        <taxon>Viridiplantae</taxon>
        <taxon>Streptophyta</taxon>
        <taxon>Embryophyta</taxon>
        <taxon>Tracheophyta</taxon>
        <taxon>Spermatophyta</taxon>
        <taxon>Magnoliopsida</taxon>
        <taxon>eudicotyledons</taxon>
        <taxon>Gunneridae</taxon>
        <taxon>Pentapetalae</taxon>
        <taxon>asterids</taxon>
        <taxon>lamiids</taxon>
        <taxon>Gentianales</taxon>
        <taxon>Rubiaceae</taxon>
        <taxon>Rubioideae</taxon>
        <taxon>Spermacoceae</taxon>
        <taxon>Hedyotis-Oldenlandia complex</taxon>
        <taxon>Oldenlandia</taxon>
    </lineage>
</organism>
<dbReference type="SMART" id="SM00093">
    <property type="entry name" value="SERPIN"/>
    <property type="match status" value="1"/>
</dbReference>
<dbReference type="Gene3D" id="3.30.497.10">
    <property type="entry name" value="Antithrombin, subunit I, domain 2"/>
    <property type="match status" value="1"/>
</dbReference>
<reference evidence="4" key="1">
    <citation type="submission" date="2023-03" db="EMBL/GenBank/DDBJ databases">
        <authorList>
            <person name="Julca I."/>
        </authorList>
    </citation>
    <scope>NUCLEOTIDE SEQUENCE</scope>
</reference>
<dbReference type="InterPro" id="IPR036186">
    <property type="entry name" value="Serpin_sf"/>
</dbReference>
<evidence type="ECO:0000256" key="2">
    <source>
        <dbReference type="RuleBase" id="RU000411"/>
    </source>
</evidence>
<feature type="domain" description="Serpin" evidence="3">
    <location>
        <begin position="2"/>
        <end position="340"/>
    </location>
</feature>
<gene>
    <name evidence="4" type="ORF">OLC1_LOCUS14920</name>
</gene>
<dbReference type="EMBL" id="OX459122">
    <property type="protein sequence ID" value="CAI9106423.1"/>
    <property type="molecule type" value="Genomic_DNA"/>
</dbReference>